<accession>A0A6J7XIT9</accession>
<dbReference type="EMBL" id="LR797433">
    <property type="protein sequence ID" value="CAB4215877.1"/>
    <property type="molecule type" value="Genomic_DNA"/>
</dbReference>
<sequence length="324" mass="34569">MTQPIDIVSRALKDIGALEAGESPSADAAQDAFDMLNDLIDQWSNEQMMVFYKTEIVWAVTQNITQYTIGPGGSIGASFTGSISGTTLTIAASGLLSGYITLGQTITGTGVTAGTTITGFGTGAGGSINYAGTYTVSTSQTVTSTTISGYYQRPLSINSAFVRVSTTSNGVPIYGGGLDYPVSVLNLEQYNLIGLKSLNGPWPKAVYYQPSELLGNVTVWPNPAQGEMHLFADTVFSRYGTLYDSISLPQGYTMALRWCLAERLCPMYGKASQTQLTMINSFAAQARATVKRTNMKPAQIASYDDVIVSGRRKDAGWILHGGFI</sequence>
<organism evidence="3">
    <name type="scientific">uncultured Caudovirales phage</name>
    <dbReference type="NCBI Taxonomy" id="2100421"/>
    <lineage>
        <taxon>Viruses</taxon>
        <taxon>Duplodnaviria</taxon>
        <taxon>Heunggongvirae</taxon>
        <taxon>Uroviricota</taxon>
        <taxon>Caudoviricetes</taxon>
        <taxon>Peduoviridae</taxon>
        <taxon>Maltschvirus</taxon>
        <taxon>Maltschvirus maltsch</taxon>
    </lineage>
</organism>
<reference evidence="3" key="1">
    <citation type="submission" date="2020-05" db="EMBL/GenBank/DDBJ databases">
        <authorList>
            <person name="Chiriac C."/>
            <person name="Salcher M."/>
            <person name="Ghai R."/>
            <person name="Kavagutti S V."/>
        </authorList>
    </citation>
    <scope>NUCLEOTIDE SEQUENCE</scope>
</reference>
<evidence type="ECO:0000313" key="3">
    <source>
        <dbReference type="EMBL" id="CAB5230066.1"/>
    </source>
</evidence>
<dbReference type="EMBL" id="LR797056">
    <property type="protein sequence ID" value="CAB4184193.1"/>
    <property type="molecule type" value="Genomic_DNA"/>
</dbReference>
<evidence type="ECO:0000313" key="1">
    <source>
        <dbReference type="EMBL" id="CAB4184193.1"/>
    </source>
</evidence>
<evidence type="ECO:0000313" key="2">
    <source>
        <dbReference type="EMBL" id="CAB4215877.1"/>
    </source>
</evidence>
<dbReference type="Gene3D" id="1.10.3230.20">
    <property type="entry name" value="P22 tail accessory factor (Gp4)"/>
    <property type="match status" value="1"/>
</dbReference>
<protein>
    <submittedName>
        <fullName evidence="3">Uncharacterized protein</fullName>
    </submittedName>
</protein>
<dbReference type="InterPro" id="IPR038258">
    <property type="entry name" value="Gp4_sf"/>
</dbReference>
<dbReference type="EMBL" id="LR798410">
    <property type="protein sequence ID" value="CAB5230066.1"/>
    <property type="molecule type" value="Genomic_DNA"/>
</dbReference>
<name>A0A6J7XIT9_9CAUD</name>
<proteinExistence type="predicted"/>
<gene>
    <name evidence="1" type="ORF">UFOVP1109_39</name>
    <name evidence="2" type="ORF">UFOVP1473_22</name>
    <name evidence="3" type="ORF">UFOVP1560_30</name>
</gene>